<name>A0A2G5B8K5_COERN</name>
<proteinExistence type="predicted"/>
<keyword evidence="3" id="KW-1185">Reference proteome</keyword>
<gene>
    <name evidence="2" type="ORF">COEREDRAFT_93312</name>
</gene>
<accession>A0A2G5B8K5</accession>
<evidence type="ECO:0000313" key="3">
    <source>
        <dbReference type="Proteomes" id="UP000242474"/>
    </source>
</evidence>
<reference evidence="2 3" key="1">
    <citation type="journal article" date="2015" name="Genome Biol. Evol.">
        <title>Phylogenomic analyses indicate that early fungi evolved digesting cell walls of algal ancestors of land plants.</title>
        <authorList>
            <person name="Chang Y."/>
            <person name="Wang S."/>
            <person name="Sekimoto S."/>
            <person name="Aerts A.L."/>
            <person name="Choi C."/>
            <person name="Clum A."/>
            <person name="LaButti K.M."/>
            <person name="Lindquist E.A."/>
            <person name="Yee Ngan C."/>
            <person name="Ohm R.A."/>
            <person name="Salamov A.A."/>
            <person name="Grigoriev I.V."/>
            <person name="Spatafora J.W."/>
            <person name="Berbee M.L."/>
        </authorList>
    </citation>
    <scope>NUCLEOTIDE SEQUENCE [LARGE SCALE GENOMIC DNA]</scope>
    <source>
        <strain evidence="2 3">NRRL 1564</strain>
    </source>
</reference>
<feature type="compositionally biased region" description="Polar residues" evidence="1">
    <location>
        <begin position="68"/>
        <end position="80"/>
    </location>
</feature>
<sequence>MARRTCTETSWCYQTMRAPCGSRGFCGFSRRGVSVGGVAQQQEDQISKLLKVFGNKVSVSGHLDSSAMVSSAAPQAQEQPPGTDEYTAGMGEATQAAAQRVKSASPAPINEALRGIVPTSVFRKSVQPNSASNTTAAIKRPESNASSRSGTPARNLPSWLVELSRGSASPSAMQPSASSGALGSRDLVHTLEQEFPALALGSHQGDRQSISSLSVQASVGVPCDANGGLMRRGSAGSHDVDQTAGSAAAVSGDLAAQAAPAPSGVIASRVESTTPQEPMRMPPVVPPQGMMGVPPPHMMMPDGSMLSGMMNAPPMPGQMPPMGMVPPPGHPMGFHPNMMFGMMPPHGMYGGMAPPVNMPPPQLNGVPAPGSEQQQHLLMMKMMSELPPGMVFGQMGSALPQMPPTHIPGHSTGLPPMYTAAMAYPNMTTAAPGAANVNGTTAGAAFAQPLQHPQQHPQQE</sequence>
<dbReference type="Proteomes" id="UP000242474">
    <property type="component" value="Unassembled WGS sequence"/>
</dbReference>
<dbReference type="AlphaFoldDB" id="A0A2G5B8K5"/>
<feature type="region of interest" description="Disordered" evidence="1">
    <location>
        <begin position="68"/>
        <end position="88"/>
    </location>
</feature>
<feature type="compositionally biased region" description="Polar residues" evidence="1">
    <location>
        <begin position="126"/>
        <end position="136"/>
    </location>
</feature>
<evidence type="ECO:0000256" key="1">
    <source>
        <dbReference type="SAM" id="MobiDB-lite"/>
    </source>
</evidence>
<protein>
    <submittedName>
        <fullName evidence="2">Uncharacterized protein</fullName>
    </submittedName>
</protein>
<organism evidence="2 3">
    <name type="scientific">Coemansia reversa (strain ATCC 12441 / NRRL 1564)</name>
    <dbReference type="NCBI Taxonomy" id="763665"/>
    <lineage>
        <taxon>Eukaryota</taxon>
        <taxon>Fungi</taxon>
        <taxon>Fungi incertae sedis</taxon>
        <taxon>Zoopagomycota</taxon>
        <taxon>Kickxellomycotina</taxon>
        <taxon>Kickxellomycetes</taxon>
        <taxon>Kickxellales</taxon>
        <taxon>Kickxellaceae</taxon>
        <taxon>Coemansia</taxon>
    </lineage>
</organism>
<dbReference type="OrthoDB" id="5578382at2759"/>
<dbReference type="EMBL" id="KZ303508">
    <property type="protein sequence ID" value="PIA15312.1"/>
    <property type="molecule type" value="Genomic_DNA"/>
</dbReference>
<feature type="region of interest" description="Disordered" evidence="1">
    <location>
        <begin position="435"/>
        <end position="460"/>
    </location>
</feature>
<feature type="compositionally biased region" description="Polar residues" evidence="1">
    <location>
        <begin position="143"/>
        <end position="152"/>
    </location>
</feature>
<evidence type="ECO:0000313" key="2">
    <source>
        <dbReference type="EMBL" id="PIA15312.1"/>
    </source>
</evidence>
<feature type="region of interest" description="Disordered" evidence="1">
    <location>
        <begin position="124"/>
        <end position="154"/>
    </location>
</feature>